<accession>A0A6C0JXH1</accession>
<dbReference type="AlphaFoldDB" id="A0A6C0JXH1"/>
<reference evidence="1" key="1">
    <citation type="journal article" date="2020" name="Nature">
        <title>Giant virus diversity and host interactions through global metagenomics.</title>
        <authorList>
            <person name="Schulz F."/>
            <person name="Roux S."/>
            <person name="Paez-Espino D."/>
            <person name="Jungbluth S."/>
            <person name="Walsh D.A."/>
            <person name="Denef V.J."/>
            <person name="McMahon K.D."/>
            <person name="Konstantinidis K.T."/>
            <person name="Eloe-Fadrosh E.A."/>
            <person name="Kyrpides N.C."/>
            <person name="Woyke T."/>
        </authorList>
    </citation>
    <scope>NUCLEOTIDE SEQUENCE</scope>
    <source>
        <strain evidence="1">GVMAG-S-1074260-58</strain>
    </source>
</reference>
<dbReference type="EMBL" id="MN740705">
    <property type="protein sequence ID" value="QHU09067.1"/>
    <property type="molecule type" value="Genomic_DNA"/>
</dbReference>
<name>A0A6C0JXH1_9ZZZZ</name>
<evidence type="ECO:0000313" key="1">
    <source>
        <dbReference type="EMBL" id="QHU09067.1"/>
    </source>
</evidence>
<sequence>MANYLNAFNNHFEEFVNDIVTVFPDDIQIATASNALCKLRKANPKLIIKVFYKHIYLPYGSQIKENNITYFIEKDYTEYLTNPHVGFTKEILDKINSIKEPISNMNESEQMKVIKYLQNLCKLCDLYHSTKLPEGQ</sequence>
<organism evidence="1">
    <name type="scientific">viral metagenome</name>
    <dbReference type="NCBI Taxonomy" id="1070528"/>
    <lineage>
        <taxon>unclassified sequences</taxon>
        <taxon>metagenomes</taxon>
        <taxon>organismal metagenomes</taxon>
    </lineage>
</organism>
<proteinExistence type="predicted"/>
<protein>
    <submittedName>
        <fullName evidence="1">Uncharacterized protein</fullName>
    </submittedName>
</protein>